<organism evidence="1 2">
    <name type="scientific">Actinoplanes auranticolor</name>
    <dbReference type="NCBI Taxonomy" id="47988"/>
    <lineage>
        <taxon>Bacteria</taxon>
        <taxon>Bacillati</taxon>
        <taxon>Actinomycetota</taxon>
        <taxon>Actinomycetes</taxon>
        <taxon>Micromonosporales</taxon>
        <taxon>Micromonosporaceae</taxon>
        <taxon>Actinoplanes</taxon>
    </lineage>
</organism>
<accession>A0A919VKX0</accession>
<dbReference type="Proteomes" id="UP000681340">
    <property type="component" value="Unassembled WGS sequence"/>
</dbReference>
<evidence type="ECO:0000313" key="1">
    <source>
        <dbReference type="EMBL" id="GIM69984.1"/>
    </source>
</evidence>
<proteinExistence type="predicted"/>
<name>A0A919VKX0_9ACTN</name>
<reference evidence="1" key="1">
    <citation type="submission" date="2021-03" db="EMBL/GenBank/DDBJ databases">
        <title>Whole genome shotgun sequence of Actinoplanes auranticolor NBRC 12245.</title>
        <authorList>
            <person name="Komaki H."/>
            <person name="Tamura T."/>
        </authorList>
    </citation>
    <scope>NUCLEOTIDE SEQUENCE</scope>
    <source>
        <strain evidence="1">NBRC 12245</strain>
    </source>
</reference>
<keyword evidence="2" id="KW-1185">Reference proteome</keyword>
<comment type="caution">
    <text evidence="1">The sequence shown here is derived from an EMBL/GenBank/DDBJ whole genome shotgun (WGS) entry which is preliminary data.</text>
</comment>
<sequence>MTTHRSAAAATTPAAAAPALADLAGLPVHGISLEHSDTVAAEHWLASLSPAPVLAFTHLVRMPRPHVALSLVFAGTTPDFAGTAPTDLGNAPSGLGAAPMGLSSECAEAVAEHRARSSGRAVLYPGVELLVGTLSVAEVLELSAIEKVEILGGGPADPATLIDTGDFVRPQWRSGVLTLITTPAAGGRLVPFETRHPTPCCAAH</sequence>
<dbReference type="RefSeq" id="WP_246595270.1">
    <property type="nucleotide sequence ID" value="NZ_BAABEA010000053.1"/>
</dbReference>
<gene>
    <name evidence="1" type="ORF">Aau02nite_38870</name>
</gene>
<protein>
    <submittedName>
        <fullName evidence="1">Uncharacterized protein</fullName>
    </submittedName>
</protein>
<evidence type="ECO:0000313" key="2">
    <source>
        <dbReference type="Proteomes" id="UP000681340"/>
    </source>
</evidence>
<dbReference type="EMBL" id="BOQL01000029">
    <property type="protein sequence ID" value="GIM69984.1"/>
    <property type="molecule type" value="Genomic_DNA"/>
</dbReference>
<dbReference type="AlphaFoldDB" id="A0A919VKX0"/>